<evidence type="ECO:0000313" key="1">
    <source>
        <dbReference type="EMBL" id="MBC5787837.1"/>
    </source>
</evidence>
<dbReference type="Proteomes" id="UP000649151">
    <property type="component" value="Unassembled WGS sequence"/>
</dbReference>
<sequence length="50" mass="5839">MYQNLNDLLMNDKEAKEFYMGLSEPAQGALETHTHEIHSKQDLVNFIQNM</sequence>
<dbReference type="RefSeq" id="WP_159427346.1">
    <property type="nucleotide sequence ID" value="NZ_JACOQK010000001.1"/>
</dbReference>
<gene>
    <name evidence="1" type="ORF">H8Z77_07375</name>
</gene>
<reference evidence="1 2" key="1">
    <citation type="submission" date="2020-08" db="EMBL/GenBank/DDBJ databases">
        <title>Genome public.</title>
        <authorList>
            <person name="Liu C."/>
            <person name="Sun Q."/>
        </authorList>
    </citation>
    <scope>NUCLEOTIDE SEQUENCE [LARGE SCALE GENOMIC DNA]</scope>
    <source>
        <strain evidence="1 2">NSJ-27</strain>
    </source>
</reference>
<name>A0ABR7IRS9_9CLOT</name>
<evidence type="ECO:0000313" key="2">
    <source>
        <dbReference type="Proteomes" id="UP000649151"/>
    </source>
</evidence>
<comment type="caution">
    <text evidence="1">The sequence shown here is derived from an EMBL/GenBank/DDBJ whole genome shotgun (WGS) entry which is preliminary data.</text>
</comment>
<proteinExistence type="predicted"/>
<organism evidence="1 2">
    <name type="scientific">Clostridium facile</name>
    <dbReference type="NCBI Taxonomy" id="2763035"/>
    <lineage>
        <taxon>Bacteria</taxon>
        <taxon>Bacillati</taxon>
        <taxon>Bacillota</taxon>
        <taxon>Clostridia</taxon>
        <taxon>Eubacteriales</taxon>
        <taxon>Clostridiaceae</taxon>
        <taxon>Clostridium</taxon>
    </lineage>
</organism>
<protein>
    <submittedName>
        <fullName evidence="1">Uncharacterized protein</fullName>
    </submittedName>
</protein>
<accession>A0ABR7IRS9</accession>
<dbReference type="EMBL" id="JACOQK010000001">
    <property type="protein sequence ID" value="MBC5787837.1"/>
    <property type="molecule type" value="Genomic_DNA"/>
</dbReference>
<keyword evidence="2" id="KW-1185">Reference proteome</keyword>